<comment type="similarity">
    <text evidence="1">Belongs to the peptidase S28 family.</text>
</comment>
<feature type="signal peptide" evidence="6">
    <location>
        <begin position="1"/>
        <end position="21"/>
    </location>
</feature>
<evidence type="ECO:0000256" key="4">
    <source>
        <dbReference type="ARBA" id="ARBA00022801"/>
    </source>
</evidence>
<dbReference type="PANTHER" id="PTHR11010:SF23">
    <property type="entry name" value="SERINE PEPTIDASE"/>
    <property type="match status" value="1"/>
</dbReference>
<keyword evidence="5" id="KW-0325">Glycoprotein</keyword>
<proteinExistence type="inferred from homology"/>
<keyword evidence="4" id="KW-0378">Hydrolase</keyword>
<dbReference type="GeneID" id="36321713"/>
<evidence type="ECO:0000313" key="8">
    <source>
        <dbReference type="Proteomes" id="UP000194127"/>
    </source>
</evidence>
<dbReference type="Proteomes" id="UP000194127">
    <property type="component" value="Unassembled WGS sequence"/>
</dbReference>
<feature type="chain" id="PRO_5010878982" description="Peptidase S28" evidence="6">
    <location>
        <begin position="22"/>
        <end position="528"/>
    </location>
</feature>
<dbReference type="GO" id="GO:0006508">
    <property type="term" value="P:proteolysis"/>
    <property type="evidence" value="ECO:0007669"/>
    <property type="project" value="UniProtKB-KW"/>
</dbReference>
<accession>A0A1X6NBF7</accession>
<name>A0A1X6NBF7_9APHY</name>
<dbReference type="EMBL" id="KZ110592">
    <property type="protein sequence ID" value="OSX65776.1"/>
    <property type="molecule type" value="Genomic_DNA"/>
</dbReference>
<dbReference type="InterPro" id="IPR029058">
    <property type="entry name" value="AB_hydrolase_fold"/>
</dbReference>
<evidence type="ECO:0000256" key="2">
    <source>
        <dbReference type="ARBA" id="ARBA00022670"/>
    </source>
</evidence>
<reference evidence="7 8" key="1">
    <citation type="submission" date="2017-04" db="EMBL/GenBank/DDBJ databases">
        <title>Genome Sequence of the Model Brown-Rot Fungus Postia placenta SB12.</title>
        <authorList>
            <consortium name="DOE Joint Genome Institute"/>
            <person name="Gaskell J."/>
            <person name="Kersten P."/>
            <person name="Larrondo L.F."/>
            <person name="Canessa P."/>
            <person name="Martinez D."/>
            <person name="Hibbett D."/>
            <person name="Schmoll M."/>
            <person name="Kubicek C.P."/>
            <person name="Martinez A.T."/>
            <person name="Yadav J."/>
            <person name="Master E."/>
            <person name="Magnuson J.K."/>
            <person name="James T."/>
            <person name="Yaver D."/>
            <person name="Berka R."/>
            <person name="Labutti K."/>
            <person name="Lipzen A."/>
            <person name="Aerts A."/>
            <person name="Barry K."/>
            <person name="Henrissat B."/>
            <person name="Blanchette R."/>
            <person name="Grigoriev I."/>
            <person name="Cullen D."/>
        </authorList>
    </citation>
    <scope>NUCLEOTIDE SEQUENCE [LARGE SCALE GENOMIC DNA]</scope>
    <source>
        <strain evidence="7 8">MAD-698-R-SB12</strain>
    </source>
</reference>
<dbReference type="SUPFAM" id="SSF53474">
    <property type="entry name" value="alpha/beta-Hydrolases"/>
    <property type="match status" value="1"/>
</dbReference>
<gene>
    <name evidence="7" type="ORF">POSPLADRAFT_1031044</name>
</gene>
<dbReference type="OrthoDB" id="1735038at2759"/>
<evidence type="ECO:0000256" key="1">
    <source>
        <dbReference type="ARBA" id="ARBA00011079"/>
    </source>
</evidence>
<evidence type="ECO:0000256" key="6">
    <source>
        <dbReference type="SAM" id="SignalP"/>
    </source>
</evidence>
<dbReference type="RefSeq" id="XP_024342570.1">
    <property type="nucleotide sequence ID" value="XM_024476762.1"/>
</dbReference>
<protein>
    <recommendedName>
        <fullName evidence="9">Peptidase S28</fullName>
    </recommendedName>
</protein>
<sequence length="528" mass="58646">MAVRSVGALLLLPFFASVASAIVRNGKVGANIPRMQLVKKVDLPHVGPVVDRNGTEIPPYNTTYYFEQLIDHNNPSLGTFSQRYWHTWEFYEPGGPIIITTPGEQDADGFEGYLTNLTIMGQIAQEQNGATIVLEHRYYGYSNPYNNLSVASLKYHTIQQAIDDFDYFAYNVKLAMPRGDHVTPAKAPWILVGGSYAGALTSFTKVNKPDLFWAAWSSSGVVESIINYWGYFDIIRQYMPANCSADVQAIVGYFDGIVAKNDTSAIDALKATFNMTALTHLDDVGGALADPLYSWQDLQPSSELSDNAFFEFCDALEVKDGENAPPQGWGLEHALQAYGSWWTSTYYETICPGQGVVECLGSYDPTQDIYTDISINNAERSWLWIVCNEMGFYQDGAPDGIPTIASRLIQPIYEERQCTYYFPEAFSTPPTPQVNATNAAYHGWDVQSERLFFGNGLRDPWRDATVSADGRGKRSTPRQPIAVGDGFHCSEMYTANAEVDPTIALVQAEGRKAMHKWLKSWKAPTPSS</sequence>
<evidence type="ECO:0000256" key="3">
    <source>
        <dbReference type="ARBA" id="ARBA00022729"/>
    </source>
</evidence>
<keyword evidence="8" id="KW-1185">Reference proteome</keyword>
<dbReference type="AlphaFoldDB" id="A0A1X6NBF7"/>
<organism evidence="7 8">
    <name type="scientific">Postia placenta MAD-698-R-SB12</name>
    <dbReference type="NCBI Taxonomy" id="670580"/>
    <lineage>
        <taxon>Eukaryota</taxon>
        <taxon>Fungi</taxon>
        <taxon>Dikarya</taxon>
        <taxon>Basidiomycota</taxon>
        <taxon>Agaricomycotina</taxon>
        <taxon>Agaricomycetes</taxon>
        <taxon>Polyporales</taxon>
        <taxon>Adustoporiaceae</taxon>
        <taxon>Rhodonia</taxon>
    </lineage>
</organism>
<dbReference type="InterPro" id="IPR008758">
    <property type="entry name" value="Peptidase_S28"/>
</dbReference>
<dbReference type="Pfam" id="PF05577">
    <property type="entry name" value="Peptidase_S28"/>
    <property type="match status" value="1"/>
</dbReference>
<evidence type="ECO:0008006" key="9">
    <source>
        <dbReference type="Google" id="ProtNLM"/>
    </source>
</evidence>
<keyword evidence="3 6" id="KW-0732">Signal</keyword>
<evidence type="ECO:0000313" key="7">
    <source>
        <dbReference type="EMBL" id="OSX65776.1"/>
    </source>
</evidence>
<dbReference type="PANTHER" id="PTHR11010">
    <property type="entry name" value="PROTEASE S28 PRO-X CARBOXYPEPTIDASE-RELATED"/>
    <property type="match status" value="1"/>
</dbReference>
<dbReference type="GO" id="GO:0070008">
    <property type="term" value="F:serine-type exopeptidase activity"/>
    <property type="evidence" value="ECO:0007669"/>
    <property type="project" value="InterPro"/>
</dbReference>
<dbReference type="Gene3D" id="3.40.50.1820">
    <property type="entry name" value="alpha/beta hydrolase"/>
    <property type="match status" value="2"/>
</dbReference>
<dbReference type="GO" id="GO:0008239">
    <property type="term" value="F:dipeptidyl-peptidase activity"/>
    <property type="evidence" value="ECO:0007669"/>
    <property type="project" value="TreeGrafter"/>
</dbReference>
<keyword evidence="2" id="KW-0645">Protease</keyword>
<evidence type="ECO:0000256" key="5">
    <source>
        <dbReference type="ARBA" id="ARBA00023180"/>
    </source>
</evidence>